<organism evidence="7 8">
    <name type="scientific">Microcaecilia unicolor</name>
    <dbReference type="NCBI Taxonomy" id="1415580"/>
    <lineage>
        <taxon>Eukaryota</taxon>
        <taxon>Metazoa</taxon>
        <taxon>Chordata</taxon>
        <taxon>Craniata</taxon>
        <taxon>Vertebrata</taxon>
        <taxon>Euteleostomi</taxon>
        <taxon>Amphibia</taxon>
        <taxon>Gymnophiona</taxon>
        <taxon>Siphonopidae</taxon>
        <taxon>Microcaecilia</taxon>
    </lineage>
</organism>
<dbReference type="AlphaFoldDB" id="A0A6P7WF34"/>
<evidence type="ECO:0000256" key="2">
    <source>
        <dbReference type="ARBA" id="ARBA00010199"/>
    </source>
</evidence>
<dbReference type="GeneID" id="115456688"/>
<accession>A0A6P7WF34</accession>
<proteinExistence type="inferred from homology"/>
<evidence type="ECO:0000256" key="3">
    <source>
        <dbReference type="ARBA" id="ARBA00022692"/>
    </source>
</evidence>
<name>A0A6P7WF34_9AMPH</name>
<feature type="transmembrane region" description="Helical" evidence="6">
    <location>
        <begin position="152"/>
        <end position="171"/>
    </location>
</feature>
<comment type="similarity">
    <text evidence="2 6">Belongs to the multi antimicrobial extrusion (MATE) (TC 2.A.66.1) family.</text>
</comment>
<keyword evidence="3 6" id="KW-0812">Transmembrane</keyword>
<dbReference type="NCBIfam" id="TIGR00797">
    <property type="entry name" value="matE"/>
    <property type="match status" value="1"/>
</dbReference>
<dbReference type="PANTHER" id="PTHR11206">
    <property type="entry name" value="MULTIDRUG RESISTANCE PROTEIN"/>
    <property type="match status" value="1"/>
</dbReference>
<feature type="transmembrane region" description="Helical" evidence="6">
    <location>
        <begin position="437"/>
        <end position="458"/>
    </location>
</feature>
<dbReference type="Proteomes" id="UP000515156">
    <property type="component" value="Chromosome 13"/>
</dbReference>
<feature type="transmembrane region" description="Helical" evidence="6">
    <location>
        <begin position="77"/>
        <end position="98"/>
    </location>
</feature>
<feature type="transmembrane region" description="Helical" evidence="6">
    <location>
        <begin position="258"/>
        <end position="277"/>
    </location>
</feature>
<dbReference type="Pfam" id="PF01554">
    <property type="entry name" value="MatE"/>
    <property type="match status" value="2"/>
</dbReference>
<dbReference type="OrthoDB" id="2126698at2759"/>
<reference evidence="8" key="1">
    <citation type="submission" date="2025-08" db="UniProtKB">
        <authorList>
            <consortium name="RefSeq"/>
        </authorList>
    </citation>
    <scope>IDENTIFICATION</scope>
</reference>
<evidence type="ECO:0000256" key="5">
    <source>
        <dbReference type="ARBA" id="ARBA00023136"/>
    </source>
</evidence>
<gene>
    <name evidence="8" type="primary">LOC115456688</name>
</gene>
<evidence type="ECO:0000256" key="1">
    <source>
        <dbReference type="ARBA" id="ARBA00004141"/>
    </source>
</evidence>
<comment type="subcellular location">
    <subcellularLocation>
        <location evidence="1">Membrane</location>
        <topology evidence="1">Multi-pass membrane protein</topology>
    </subcellularLocation>
</comment>
<sequence length="569" mass="61238">MEISSCETVAYAPGRSWGRSLRRLLPIGFWGEARELSLLAGPVFMSQMMVYLISIVSSIFCGHLGKVELDSVTLATAIINVTGISVGSGLSSACDTLISQTYGGKNLKRVGIIVQRGILIVLLFCFPCWAFFINTESILLLFRQDPTVARFTQLYVMIFIPALPVSGFFLFPAADRDLQNQGIIWPQVITGAAANVINAVVNAVLLYVLNLGVVGSAWANTISQFTLSGLLFCYIYLKKIYVETWAGWSRECLQEWGAFIQLAVPSLLMMCIEWWTFEIGGFLAGIVSVVELGAQAIMLQLATAAYMVPLGFGVAASVRVGNALGAGNAQQAKTSCKVAMICTGCIVILMGSLVAALKDVVAYIFTSDREIVALVGQLMLIFAPFHLFDAAACVSGGVLRGAGKQKIGAILNAVGYYVVGFPIGISLMFVAKLGVKGLWAGLIICVFLQATFYVTFLLKMNWKKVSEEAQIRAGLKVIPKDENSNAATPVEATPSVEQELKDEVLSDFALGESHTDEMALHDSFAPCTVSTVGQMLPLGQLIFRRLLALVAAIITLLTGLLIRFVTGNG</sequence>
<evidence type="ECO:0000256" key="4">
    <source>
        <dbReference type="ARBA" id="ARBA00022989"/>
    </source>
</evidence>
<dbReference type="InParanoid" id="A0A6P7WF34"/>
<evidence type="ECO:0000256" key="6">
    <source>
        <dbReference type="RuleBase" id="RU004914"/>
    </source>
</evidence>
<keyword evidence="7" id="KW-1185">Reference proteome</keyword>
<feature type="transmembrane region" description="Helical" evidence="6">
    <location>
        <begin position="546"/>
        <end position="566"/>
    </location>
</feature>
<dbReference type="KEGG" id="muo:115456688"/>
<keyword evidence="5 6" id="KW-0472">Membrane</keyword>
<dbReference type="GO" id="GO:0015297">
    <property type="term" value="F:antiporter activity"/>
    <property type="evidence" value="ECO:0007669"/>
    <property type="project" value="InterPro"/>
</dbReference>
<feature type="transmembrane region" description="Helical" evidence="6">
    <location>
        <begin position="338"/>
        <end position="365"/>
    </location>
</feature>
<dbReference type="InterPro" id="IPR002528">
    <property type="entry name" value="MATE_fam"/>
</dbReference>
<dbReference type="InterPro" id="IPR045069">
    <property type="entry name" value="MATE_euk"/>
</dbReference>
<dbReference type="CDD" id="cd13132">
    <property type="entry name" value="MATE_eukaryotic"/>
    <property type="match status" value="1"/>
</dbReference>
<dbReference type="RefSeq" id="XP_030041787.1">
    <property type="nucleotide sequence ID" value="XM_030185927.1"/>
</dbReference>
<feature type="transmembrane region" description="Helical" evidence="6">
    <location>
        <begin position="297"/>
        <end position="318"/>
    </location>
</feature>
<evidence type="ECO:0000313" key="7">
    <source>
        <dbReference type="Proteomes" id="UP000515156"/>
    </source>
</evidence>
<dbReference type="GO" id="GO:0042910">
    <property type="term" value="F:xenobiotic transmembrane transporter activity"/>
    <property type="evidence" value="ECO:0007669"/>
    <property type="project" value="InterPro"/>
</dbReference>
<feature type="transmembrane region" description="Helical" evidence="6">
    <location>
        <begin position="215"/>
        <end position="237"/>
    </location>
</feature>
<protein>
    <recommendedName>
        <fullName evidence="6">Multidrug and toxin extrusion protein</fullName>
    </recommendedName>
</protein>
<feature type="transmembrane region" description="Helical" evidence="6">
    <location>
        <begin position="110"/>
        <end position="132"/>
    </location>
</feature>
<feature type="transmembrane region" description="Helical" evidence="6">
    <location>
        <begin position="48"/>
        <end position="65"/>
    </location>
</feature>
<keyword evidence="4 6" id="KW-1133">Transmembrane helix</keyword>
<feature type="transmembrane region" description="Helical" evidence="6">
    <location>
        <begin position="183"/>
        <end position="209"/>
    </location>
</feature>
<dbReference type="GO" id="GO:0016020">
    <property type="term" value="C:membrane"/>
    <property type="evidence" value="ECO:0007669"/>
    <property type="project" value="UniProtKB-SubCell"/>
</dbReference>
<feature type="transmembrane region" description="Helical" evidence="6">
    <location>
        <begin position="371"/>
        <end position="398"/>
    </location>
</feature>
<evidence type="ECO:0000313" key="8">
    <source>
        <dbReference type="RefSeq" id="XP_030041787.1"/>
    </source>
</evidence>
<dbReference type="GO" id="GO:1990961">
    <property type="term" value="P:xenobiotic detoxification by transmembrane export across the plasma membrane"/>
    <property type="evidence" value="ECO:0007669"/>
    <property type="project" value="InterPro"/>
</dbReference>
<feature type="transmembrane region" description="Helical" evidence="6">
    <location>
        <begin position="410"/>
        <end position="431"/>
    </location>
</feature>